<evidence type="ECO:0000256" key="8">
    <source>
        <dbReference type="ARBA" id="ARBA00019357"/>
    </source>
</evidence>
<evidence type="ECO:0000256" key="11">
    <source>
        <dbReference type="ARBA" id="ARBA00022741"/>
    </source>
</evidence>
<evidence type="ECO:0000259" key="24">
    <source>
        <dbReference type="Pfam" id="PF08245"/>
    </source>
</evidence>
<dbReference type="Pfam" id="PF02875">
    <property type="entry name" value="Mur_ligase_C"/>
    <property type="match status" value="1"/>
</dbReference>
<keyword evidence="13" id="KW-0460">Magnesium</keyword>
<evidence type="ECO:0000256" key="20">
    <source>
        <dbReference type="ARBA" id="ARBA00049035"/>
    </source>
</evidence>
<evidence type="ECO:0000256" key="10">
    <source>
        <dbReference type="ARBA" id="ARBA00022723"/>
    </source>
</evidence>
<feature type="domain" description="Mur ligase central" evidence="24">
    <location>
        <begin position="51"/>
        <end position="272"/>
    </location>
</feature>
<comment type="catalytic activity">
    <reaction evidence="21">
        <text>7,8-dihydropteroate + L-glutamate + ATP = 7,8-dihydrofolate + ADP + phosphate + H(+)</text>
        <dbReference type="Rhea" id="RHEA:23584"/>
        <dbReference type="ChEBI" id="CHEBI:15378"/>
        <dbReference type="ChEBI" id="CHEBI:17839"/>
        <dbReference type="ChEBI" id="CHEBI:29985"/>
        <dbReference type="ChEBI" id="CHEBI:30616"/>
        <dbReference type="ChEBI" id="CHEBI:43474"/>
        <dbReference type="ChEBI" id="CHEBI:57451"/>
        <dbReference type="ChEBI" id="CHEBI:456216"/>
        <dbReference type="EC" id="6.3.2.12"/>
    </reaction>
</comment>
<evidence type="ECO:0000256" key="13">
    <source>
        <dbReference type="ARBA" id="ARBA00022842"/>
    </source>
</evidence>
<dbReference type="GO" id="GO:0005737">
    <property type="term" value="C:cytoplasm"/>
    <property type="evidence" value="ECO:0007669"/>
    <property type="project" value="TreeGrafter"/>
</dbReference>
<dbReference type="GO" id="GO:0008841">
    <property type="term" value="F:dihydrofolate synthase activity"/>
    <property type="evidence" value="ECO:0007669"/>
    <property type="project" value="UniProtKB-EC"/>
</dbReference>
<accession>A0A6C0GWB8</accession>
<comment type="pathway">
    <text evidence="3">Cofactor biosynthesis; tetrahydrofolate biosynthesis; 7,8-dihydrofolate from 2-amino-4-hydroxy-6-hydroxymethyl-7,8-dihydropteridine diphosphate and 4-aminobenzoate: step 2/2.</text>
</comment>
<dbReference type="GO" id="GO:0005524">
    <property type="term" value="F:ATP binding"/>
    <property type="evidence" value="ECO:0007669"/>
    <property type="project" value="UniProtKB-KW"/>
</dbReference>
<evidence type="ECO:0000259" key="23">
    <source>
        <dbReference type="Pfam" id="PF02875"/>
    </source>
</evidence>
<dbReference type="InterPro" id="IPR036565">
    <property type="entry name" value="Mur-like_cat_sf"/>
</dbReference>
<keyword evidence="9 22" id="KW-0436">Ligase</keyword>
<evidence type="ECO:0000256" key="9">
    <source>
        <dbReference type="ARBA" id="ARBA00022598"/>
    </source>
</evidence>
<dbReference type="InterPro" id="IPR018109">
    <property type="entry name" value="Folylpolyglutamate_synth_CS"/>
</dbReference>
<comment type="similarity">
    <text evidence="5 22">Belongs to the folylpolyglutamate synthase family.</text>
</comment>
<dbReference type="Pfam" id="PF08245">
    <property type="entry name" value="Mur_ligase_M"/>
    <property type="match status" value="1"/>
</dbReference>
<evidence type="ECO:0000256" key="22">
    <source>
        <dbReference type="PIRNR" id="PIRNR001563"/>
    </source>
</evidence>
<keyword evidence="26" id="KW-1185">Reference proteome</keyword>
<comment type="function">
    <text evidence="2">Functions in two distinct reactions of the de novo folate biosynthetic pathway. Catalyzes the addition of a glutamate residue to dihydropteroate (7,8-dihydropteroate or H2Pte) to form dihydrofolate (7,8-dihydrofolate monoglutamate or H2Pte-Glu). Also catalyzes successive additions of L-glutamate to tetrahydrofolate or 10-formyltetrahydrofolate or 5,10-methylenetetrahydrofolate, leading to folylpolyglutamate derivatives.</text>
</comment>
<dbReference type="InterPro" id="IPR013221">
    <property type="entry name" value="Mur_ligase_cen"/>
</dbReference>
<evidence type="ECO:0000256" key="14">
    <source>
        <dbReference type="ARBA" id="ARBA00022909"/>
    </source>
</evidence>
<comment type="cofactor">
    <cofactor evidence="1">
        <name>Mg(2+)</name>
        <dbReference type="ChEBI" id="CHEBI:18420"/>
    </cofactor>
</comment>
<evidence type="ECO:0000256" key="7">
    <source>
        <dbReference type="ARBA" id="ARBA00013025"/>
    </source>
</evidence>
<comment type="catalytic activity">
    <reaction evidence="18">
        <text>(6S)-5,6,7,8-tetrahydrofolyl-(gamma-L-Glu)(n) + L-glutamate + ATP = (6S)-5,6,7,8-tetrahydrofolyl-(gamma-L-Glu)(n+1) + ADP + phosphate + H(+)</text>
        <dbReference type="Rhea" id="RHEA:10580"/>
        <dbReference type="Rhea" id="RHEA-COMP:14738"/>
        <dbReference type="Rhea" id="RHEA-COMP:14740"/>
        <dbReference type="ChEBI" id="CHEBI:15378"/>
        <dbReference type="ChEBI" id="CHEBI:29985"/>
        <dbReference type="ChEBI" id="CHEBI:30616"/>
        <dbReference type="ChEBI" id="CHEBI:43474"/>
        <dbReference type="ChEBI" id="CHEBI:141005"/>
        <dbReference type="ChEBI" id="CHEBI:456216"/>
        <dbReference type="EC" id="6.3.2.17"/>
    </reaction>
</comment>
<dbReference type="InterPro" id="IPR036615">
    <property type="entry name" value="Mur_ligase_C_dom_sf"/>
</dbReference>
<comment type="catalytic activity">
    <reaction evidence="19">
        <text>10-formyltetrahydrofolyl-(gamma-L-Glu)(n) + L-glutamate + ATP = 10-formyltetrahydrofolyl-(gamma-L-Glu)(n+1) + ADP + phosphate + H(+)</text>
        <dbReference type="Rhea" id="RHEA:51904"/>
        <dbReference type="Rhea" id="RHEA-COMP:13088"/>
        <dbReference type="Rhea" id="RHEA-COMP:14300"/>
        <dbReference type="ChEBI" id="CHEBI:15378"/>
        <dbReference type="ChEBI" id="CHEBI:29985"/>
        <dbReference type="ChEBI" id="CHEBI:30616"/>
        <dbReference type="ChEBI" id="CHEBI:43474"/>
        <dbReference type="ChEBI" id="CHEBI:134413"/>
        <dbReference type="ChEBI" id="CHEBI:456216"/>
        <dbReference type="EC" id="6.3.2.17"/>
    </reaction>
</comment>
<evidence type="ECO:0000313" key="25">
    <source>
        <dbReference type="EMBL" id="QHT71863.1"/>
    </source>
</evidence>
<dbReference type="PANTHER" id="PTHR11136:SF0">
    <property type="entry name" value="DIHYDROFOLATE SYNTHETASE-RELATED"/>
    <property type="match status" value="1"/>
</dbReference>
<dbReference type="PANTHER" id="PTHR11136">
    <property type="entry name" value="FOLYLPOLYGLUTAMATE SYNTHASE-RELATED"/>
    <property type="match status" value="1"/>
</dbReference>
<dbReference type="SUPFAM" id="SSF53244">
    <property type="entry name" value="MurD-like peptide ligases, peptide-binding domain"/>
    <property type="match status" value="1"/>
</dbReference>
<dbReference type="GO" id="GO:0046872">
    <property type="term" value="F:metal ion binding"/>
    <property type="evidence" value="ECO:0007669"/>
    <property type="project" value="UniProtKB-KW"/>
</dbReference>
<dbReference type="SUPFAM" id="SSF53623">
    <property type="entry name" value="MurD-like peptide ligases, catalytic domain"/>
    <property type="match status" value="1"/>
</dbReference>
<dbReference type="Gene3D" id="3.90.190.20">
    <property type="entry name" value="Mur ligase, C-terminal domain"/>
    <property type="match status" value="1"/>
</dbReference>
<evidence type="ECO:0000256" key="12">
    <source>
        <dbReference type="ARBA" id="ARBA00022840"/>
    </source>
</evidence>
<dbReference type="AlphaFoldDB" id="A0A6C0GWB8"/>
<keyword evidence="11 22" id="KW-0547">Nucleotide-binding</keyword>
<dbReference type="Gene3D" id="3.40.1190.10">
    <property type="entry name" value="Mur-like, catalytic domain"/>
    <property type="match status" value="1"/>
</dbReference>
<dbReference type="GO" id="GO:0004326">
    <property type="term" value="F:tetrahydrofolylpolyglutamate synthase activity"/>
    <property type="evidence" value="ECO:0007669"/>
    <property type="project" value="UniProtKB-EC"/>
</dbReference>
<sequence length="430" mass="48048">MDYQQAIAYLYQQLPMFHRIGKAAYKADLQNTIALCEHLGNPQHTFRSIHVAGTNGKGSTSHLLAAILQAAGYKTGLYTSPHLKSFTERIRINGQEISQHSVVRFIEQHQDFIEKIQPSFFELTVGMAFHEFSSQQVDVAIIEVGLGGRLDSTNVILPQLSVITNISFDHQDILGDTLPQIAFEKAGIIKPDIPVIISEYQPETASVFIEKARQENSPVYFADETFKIEYTGHSDEYLWVNVWRKGELYLKELACGLMGEYQLKNLAGVCQAAEQLQQLGYYLSEQSIRDGIAQVTTLTGLKGRWQKLQINPLIICDTGHNEAGIREVVLNIRKQPFEKLFIVLGVVKDKDLSHILPLLPTEAYYFFCQANIPRALPAHLLQMQALAFGLSGESIPDVNQAIQAAKAKANPQDMIFIGGSTFVVAEIEEL</sequence>
<gene>
    <name evidence="25" type="ORF">GXP67_02290</name>
</gene>
<evidence type="ECO:0000256" key="17">
    <source>
        <dbReference type="ARBA" id="ARBA00032510"/>
    </source>
</evidence>
<evidence type="ECO:0000256" key="6">
    <source>
        <dbReference type="ARBA" id="ARBA00013023"/>
    </source>
</evidence>
<dbReference type="InterPro" id="IPR001645">
    <property type="entry name" value="Folylpolyglutamate_synth"/>
</dbReference>
<evidence type="ECO:0000313" key="26">
    <source>
        <dbReference type="Proteomes" id="UP000480178"/>
    </source>
</evidence>
<dbReference type="Proteomes" id="UP000480178">
    <property type="component" value="Chromosome"/>
</dbReference>
<evidence type="ECO:0000256" key="3">
    <source>
        <dbReference type="ARBA" id="ARBA00004799"/>
    </source>
</evidence>
<evidence type="ECO:0000256" key="16">
    <source>
        <dbReference type="ARBA" id="ARBA00030592"/>
    </source>
</evidence>
<dbReference type="InterPro" id="IPR004101">
    <property type="entry name" value="Mur_ligase_C"/>
</dbReference>
<comment type="pathway">
    <text evidence="4">Cofactor biosynthesis; tetrahydrofolylpolyglutamate biosynthesis.</text>
</comment>
<dbReference type="PROSITE" id="PS01012">
    <property type="entry name" value="FOLYLPOLYGLU_SYNT_2"/>
    <property type="match status" value="1"/>
</dbReference>
<comment type="catalytic activity">
    <reaction evidence="20">
        <text>(6R)-5,10-methylenetetrahydrofolyl-(gamma-L-Glu)(n) + L-glutamate + ATP = (6R)-5,10-methylenetetrahydrofolyl-(gamma-L-Glu)(n+1) + ADP + phosphate + H(+)</text>
        <dbReference type="Rhea" id="RHEA:51912"/>
        <dbReference type="Rhea" id="RHEA-COMP:13257"/>
        <dbReference type="Rhea" id="RHEA-COMP:13258"/>
        <dbReference type="ChEBI" id="CHEBI:15378"/>
        <dbReference type="ChEBI" id="CHEBI:29985"/>
        <dbReference type="ChEBI" id="CHEBI:30616"/>
        <dbReference type="ChEBI" id="CHEBI:43474"/>
        <dbReference type="ChEBI" id="CHEBI:136572"/>
        <dbReference type="ChEBI" id="CHEBI:456216"/>
        <dbReference type="EC" id="6.3.2.17"/>
    </reaction>
</comment>
<proteinExistence type="inferred from homology"/>
<dbReference type="PIRSF" id="PIRSF001563">
    <property type="entry name" value="Folylpolyglu_synth"/>
    <property type="match status" value="1"/>
</dbReference>
<evidence type="ECO:0000256" key="18">
    <source>
        <dbReference type="ARBA" id="ARBA00047493"/>
    </source>
</evidence>
<evidence type="ECO:0000256" key="2">
    <source>
        <dbReference type="ARBA" id="ARBA00002714"/>
    </source>
</evidence>
<evidence type="ECO:0000256" key="15">
    <source>
        <dbReference type="ARBA" id="ARBA00030048"/>
    </source>
</evidence>
<organism evidence="25 26">
    <name type="scientific">Rhodocytophaga rosea</name>
    <dbReference type="NCBI Taxonomy" id="2704465"/>
    <lineage>
        <taxon>Bacteria</taxon>
        <taxon>Pseudomonadati</taxon>
        <taxon>Bacteroidota</taxon>
        <taxon>Cytophagia</taxon>
        <taxon>Cytophagales</taxon>
        <taxon>Rhodocytophagaceae</taxon>
        <taxon>Rhodocytophaga</taxon>
    </lineage>
</organism>
<keyword evidence="14" id="KW-0289">Folate biosynthesis</keyword>
<protein>
    <recommendedName>
        <fullName evidence="8">Dihydrofolate synthase/folylpolyglutamate synthase</fullName>
        <ecNumber evidence="6">6.3.2.12</ecNumber>
        <ecNumber evidence="7">6.3.2.17</ecNumber>
    </recommendedName>
    <alternativeName>
        <fullName evidence="17">Folylpoly-gamma-glutamate synthetase-dihydrofolate synthetase</fullName>
    </alternativeName>
    <alternativeName>
        <fullName evidence="15">Folylpolyglutamate synthetase</fullName>
    </alternativeName>
    <alternativeName>
        <fullName evidence="16">Tetrahydrofolylpolyglutamate synthase</fullName>
    </alternativeName>
</protein>
<keyword evidence="12 22" id="KW-0067">ATP-binding</keyword>
<dbReference type="GO" id="GO:0046656">
    <property type="term" value="P:folic acid biosynthetic process"/>
    <property type="evidence" value="ECO:0007669"/>
    <property type="project" value="UniProtKB-KW"/>
</dbReference>
<dbReference type="NCBIfam" id="TIGR01499">
    <property type="entry name" value="folC"/>
    <property type="match status" value="1"/>
</dbReference>
<evidence type="ECO:0000256" key="19">
    <source>
        <dbReference type="ARBA" id="ARBA00047808"/>
    </source>
</evidence>
<evidence type="ECO:0000256" key="21">
    <source>
        <dbReference type="ARBA" id="ARBA00049161"/>
    </source>
</evidence>
<keyword evidence="10" id="KW-0479">Metal-binding</keyword>
<reference evidence="25 26" key="1">
    <citation type="submission" date="2020-01" db="EMBL/GenBank/DDBJ databases">
        <authorList>
            <person name="Kim M.K."/>
        </authorList>
    </citation>
    <scope>NUCLEOTIDE SEQUENCE [LARGE SCALE GENOMIC DNA]</scope>
    <source>
        <strain evidence="25 26">172606-1</strain>
    </source>
</reference>
<dbReference type="FunFam" id="3.40.1190.10:FF:000011">
    <property type="entry name" value="Folylpolyglutamate synthase/dihydrofolate synthase"/>
    <property type="match status" value="1"/>
</dbReference>
<dbReference type="KEGG" id="rhoz:GXP67_02290"/>
<dbReference type="EC" id="6.3.2.12" evidence="6"/>
<evidence type="ECO:0000256" key="5">
    <source>
        <dbReference type="ARBA" id="ARBA00008276"/>
    </source>
</evidence>
<evidence type="ECO:0000256" key="4">
    <source>
        <dbReference type="ARBA" id="ARBA00005150"/>
    </source>
</evidence>
<evidence type="ECO:0000256" key="1">
    <source>
        <dbReference type="ARBA" id="ARBA00001946"/>
    </source>
</evidence>
<dbReference type="EC" id="6.3.2.17" evidence="7"/>
<dbReference type="EMBL" id="CP048222">
    <property type="protein sequence ID" value="QHT71863.1"/>
    <property type="molecule type" value="Genomic_DNA"/>
</dbReference>
<name>A0A6C0GWB8_9BACT</name>
<feature type="domain" description="Mur ligase C-terminal" evidence="23">
    <location>
        <begin position="303"/>
        <end position="420"/>
    </location>
</feature>